<protein>
    <submittedName>
        <fullName evidence="1">Uncharacterized protein</fullName>
    </submittedName>
</protein>
<dbReference type="AlphaFoldDB" id="A0A645D1D3"/>
<sequence>MAGISGYKFKNLVVTDQAITVADYQAAKEAWMK</sequence>
<proteinExistence type="predicted"/>
<organism evidence="1">
    <name type="scientific">bioreactor metagenome</name>
    <dbReference type="NCBI Taxonomy" id="1076179"/>
    <lineage>
        <taxon>unclassified sequences</taxon>
        <taxon>metagenomes</taxon>
        <taxon>ecological metagenomes</taxon>
    </lineage>
</organism>
<dbReference type="EMBL" id="VSSQ01031918">
    <property type="protein sequence ID" value="MPM83007.1"/>
    <property type="molecule type" value="Genomic_DNA"/>
</dbReference>
<accession>A0A645D1D3</accession>
<evidence type="ECO:0000313" key="1">
    <source>
        <dbReference type="EMBL" id="MPM83007.1"/>
    </source>
</evidence>
<name>A0A645D1D3_9ZZZZ</name>
<comment type="caution">
    <text evidence="1">The sequence shown here is derived from an EMBL/GenBank/DDBJ whole genome shotgun (WGS) entry which is preliminary data.</text>
</comment>
<reference evidence="1" key="1">
    <citation type="submission" date="2019-08" db="EMBL/GenBank/DDBJ databases">
        <authorList>
            <person name="Kucharzyk K."/>
            <person name="Murdoch R.W."/>
            <person name="Higgins S."/>
            <person name="Loffler F."/>
        </authorList>
    </citation>
    <scope>NUCLEOTIDE SEQUENCE</scope>
</reference>
<gene>
    <name evidence="1" type="ORF">SDC9_130070</name>
</gene>